<dbReference type="InterPro" id="IPR036163">
    <property type="entry name" value="HMA_dom_sf"/>
</dbReference>
<protein>
    <submittedName>
        <fullName evidence="1">Heavy-metal-associated domain-containing protein</fullName>
    </submittedName>
</protein>
<proteinExistence type="predicted"/>
<sequence length="79" mass="8907">MSKVLFQITPLSCPGCGKQIHEKLMEQDGVIIVKVFPRLGRIRTEFDEAKTNAAHLEGLIGSWGHTVELKKLKRGYEND</sequence>
<evidence type="ECO:0000313" key="1">
    <source>
        <dbReference type="EMBL" id="HHY25370.1"/>
    </source>
</evidence>
<dbReference type="AlphaFoldDB" id="A0A7C6Z293"/>
<dbReference type="EMBL" id="DUTF01000029">
    <property type="protein sequence ID" value="HHY25370.1"/>
    <property type="molecule type" value="Genomic_DNA"/>
</dbReference>
<dbReference type="SUPFAM" id="SSF55008">
    <property type="entry name" value="HMA, heavy metal-associated domain"/>
    <property type="match status" value="1"/>
</dbReference>
<dbReference type="Proteomes" id="UP000553059">
    <property type="component" value="Unassembled WGS sequence"/>
</dbReference>
<evidence type="ECO:0000313" key="2">
    <source>
        <dbReference type="Proteomes" id="UP000553059"/>
    </source>
</evidence>
<dbReference type="GO" id="GO:0046872">
    <property type="term" value="F:metal ion binding"/>
    <property type="evidence" value="ECO:0007669"/>
    <property type="project" value="InterPro"/>
</dbReference>
<comment type="caution">
    <text evidence="1">The sequence shown here is derived from an EMBL/GenBank/DDBJ whole genome shotgun (WGS) entry which is preliminary data.</text>
</comment>
<name>A0A7C6Z293_9FIRM</name>
<gene>
    <name evidence="1" type="ORF">GX523_01230</name>
</gene>
<organism evidence="1 2">
    <name type="scientific">Desulfitobacterium dehalogenans</name>
    <dbReference type="NCBI Taxonomy" id="36854"/>
    <lineage>
        <taxon>Bacteria</taxon>
        <taxon>Bacillati</taxon>
        <taxon>Bacillota</taxon>
        <taxon>Clostridia</taxon>
        <taxon>Eubacteriales</taxon>
        <taxon>Desulfitobacteriaceae</taxon>
        <taxon>Desulfitobacterium</taxon>
    </lineage>
</organism>
<dbReference type="Gene3D" id="3.30.70.100">
    <property type="match status" value="1"/>
</dbReference>
<reference evidence="1 2" key="1">
    <citation type="journal article" date="2020" name="Biotechnol. Biofuels">
        <title>New insights from the biogas microbiome by comprehensive genome-resolved metagenomics of nearly 1600 species originating from multiple anaerobic digesters.</title>
        <authorList>
            <person name="Campanaro S."/>
            <person name="Treu L."/>
            <person name="Rodriguez-R L.M."/>
            <person name="Kovalovszki A."/>
            <person name="Ziels R.M."/>
            <person name="Maus I."/>
            <person name="Zhu X."/>
            <person name="Kougias P.G."/>
            <person name="Basile A."/>
            <person name="Luo G."/>
            <person name="Schluter A."/>
            <person name="Konstantinidis K.T."/>
            <person name="Angelidaki I."/>
        </authorList>
    </citation>
    <scope>NUCLEOTIDE SEQUENCE [LARGE SCALE GENOMIC DNA]</scope>
    <source>
        <strain evidence="1">AS05jafATM_4</strain>
    </source>
</reference>
<accession>A0A7C6Z293</accession>